<proteinExistence type="predicted"/>
<evidence type="ECO:0000256" key="1">
    <source>
        <dbReference type="ARBA" id="ARBA00022649"/>
    </source>
</evidence>
<evidence type="ECO:0000313" key="3">
    <source>
        <dbReference type="Proteomes" id="UP000252733"/>
    </source>
</evidence>
<dbReference type="AlphaFoldDB" id="A0A2T0XP01"/>
<gene>
    <name evidence="2" type="ORF">DFO77_12057</name>
</gene>
<dbReference type="RefSeq" id="WP_106152618.1">
    <property type="nucleotide sequence ID" value="NZ_PVTS01000005.1"/>
</dbReference>
<dbReference type="InterPro" id="IPR007712">
    <property type="entry name" value="RelE/ParE_toxin"/>
</dbReference>
<organism evidence="2 3">
    <name type="scientific">Marinilabilia salmonicolor</name>
    <dbReference type="NCBI Taxonomy" id="989"/>
    <lineage>
        <taxon>Bacteria</taxon>
        <taxon>Pseudomonadati</taxon>
        <taxon>Bacteroidota</taxon>
        <taxon>Bacteroidia</taxon>
        <taxon>Marinilabiliales</taxon>
        <taxon>Marinilabiliaceae</taxon>
        <taxon>Marinilabilia</taxon>
    </lineage>
</organism>
<reference evidence="2 3" key="1">
    <citation type="submission" date="2018-07" db="EMBL/GenBank/DDBJ databases">
        <title>Freshwater and sediment microbial communities from various areas in North America, analyzing microbe dynamics in response to fracking.</title>
        <authorList>
            <person name="Lamendella R."/>
        </authorList>
    </citation>
    <scope>NUCLEOTIDE SEQUENCE [LARGE SCALE GENOMIC DNA]</scope>
    <source>
        <strain evidence="2 3">160A</strain>
    </source>
</reference>
<evidence type="ECO:0000313" key="2">
    <source>
        <dbReference type="EMBL" id="RCW30839.1"/>
    </source>
</evidence>
<comment type="caution">
    <text evidence="2">The sequence shown here is derived from an EMBL/GenBank/DDBJ whole genome shotgun (WGS) entry which is preliminary data.</text>
</comment>
<name>A0A2T0XP01_9BACT</name>
<protein>
    <submittedName>
        <fullName evidence="2">Plasmid stabilization system protein ParE</fullName>
    </submittedName>
</protein>
<dbReference type="InterPro" id="IPR035093">
    <property type="entry name" value="RelE/ParE_toxin_dom_sf"/>
</dbReference>
<dbReference type="Gene3D" id="3.30.2310.20">
    <property type="entry name" value="RelE-like"/>
    <property type="match status" value="1"/>
</dbReference>
<dbReference type="EMBL" id="QPIZ01000020">
    <property type="protein sequence ID" value="RCW30839.1"/>
    <property type="molecule type" value="Genomic_DNA"/>
</dbReference>
<dbReference type="Proteomes" id="UP000252733">
    <property type="component" value="Unassembled WGS sequence"/>
</dbReference>
<keyword evidence="3" id="KW-1185">Reference proteome</keyword>
<accession>A0A2T0XP01</accession>
<dbReference type="Pfam" id="PF05016">
    <property type="entry name" value="ParE_toxin"/>
    <property type="match status" value="1"/>
</dbReference>
<sequence>MQNIYKLIWANEALLSLKEIIEYLEANWTQTEIKKFARLLDKHLNLLLKNPFLYPKDPALHNLRKAVISKQVSIFYRITSTEIHIISLFDNRQNPQKMRK</sequence>
<keyword evidence="1" id="KW-1277">Toxin-antitoxin system</keyword>
<dbReference type="OrthoDB" id="1098070at2"/>